<accession>A0A5B0VDL9</accession>
<feature type="transmembrane region" description="Helical" evidence="1">
    <location>
        <begin position="379"/>
        <end position="406"/>
    </location>
</feature>
<gene>
    <name evidence="2" type="ORF">FWJ25_14000</name>
</gene>
<sequence>MGALVNTLSLRWPRSYDWPTTNRNLAAICLVVTSACAILEQFVSSEWLSGVAGLTLLLFVLLQWHGITRTYRIFAILAPSLTVGLWLSGRIDHTVVAAGVDRATFFTLFLTSLAVLRESAQSSSLVQRCGKVLVNQPPARRYMLMTFGSHLFGVMLNIGALNVLGTMVRRATRQTPDPEASRIAGIRRKRMLTATLRGFCGVPLWAPTSVTMLLVLSSIPELDWEHYAPLGLVWTLLFILWGGILDWFSYPRPKPDATPGGGLKQLIPLVGLVALIPSLAFAISRITGLSLFPTLLMCAPVIGLAWIWLQFRGRPTRIKSGLFVRRLTRSFPRTFTQQRNEVVLFTSSGIIGVILIPLIDPVAVSQLLIAANITDATLMVGMSLTMLICSFVGINAIITVTLMLGALQQIPDMAISPLVQASVIAITWAVFAGASPFTASLRFISNFSGTPPLHFGVVWNGWFSVSVLAIMYLTLYLVL</sequence>
<proteinExistence type="predicted"/>
<feature type="transmembrane region" description="Helical" evidence="1">
    <location>
        <begin position="342"/>
        <end position="359"/>
    </location>
</feature>
<dbReference type="EMBL" id="VTUU01000007">
    <property type="protein sequence ID" value="KAA1172303.1"/>
    <property type="molecule type" value="Genomic_DNA"/>
</dbReference>
<protein>
    <submittedName>
        <fullName evidence="2">Uncharacterized protein</fullName>
    </submittedName>
</protein>
<keyword evidence="1" id="KW-1133">Transmembrane helix</keyword>
<feature type="transmembrane region" description="Helical" evidence="1">
    <location>
        <begin position="289"/>
        <end position="309"/>
    </location>
</feature>
<evidence type="ECO:0000313" key="3">
    <source>
        <dbReference type="Proteomes" id="UP000323161"/>
    </source>
</evidence>
<feature type="transmembrane region" description="Helical" evidence="1">
    <location>
        <begin position="142"/>
        <end position="164"/>
    </location>
</feature>
<feature type="transmembrane region" description="Helical" evidence="1">
    <location>
        <begin position="459"/>
        <end position="478"/>
    </location>
</feature>
<reference evidence="2 3" key="1">
    <citation type="submission" date="2019-08" db="EMBL/GenBank/DDBJ databases">
        <title>Marinobacter ZYF650 sp. nov., a marine bacterium isolated from seawater of the Mariana trench.</title>
        <authorList>
            <person name="Ahmad W."/>
        </authorList>
    </citation>
    <scope>NUCLEOTIDE SEQUENCE [LARGE SCALE GENOMIC DNA]</scope>
    <source>
        <strain evidence="2 3">ZYF650</strain>
    </source>
</reference>
<feature type="transmembrane region" description="Helical" evidence="1">
    <location>
        <begin position="418"/>
        <end position="439"/>
    </location>
</feature>
<evidence type="ECO:0000313" key="2">
    <source>
        <dbReference type="EMBL" id="KAA1172303.1"/>
    </source>
</evidence>
<organism evidence="2 3">
    <name type="scientific">Marinobacter salinexigens</name>
    <dbReference type="NCBI Taxonomy" id="2919747"/>
    <lineage>
        <taxon>Bacteria</taxon>
        <taxon>Pseudomonadati</taxon>
        <taxon>Pseudomonadota</taxon>
        <taxon>Gammaproteobacteria</taxon>
        <taxon>Pseudomonadales</taxon>
        <taxon>Marinobacteraceae</taxon>
        <taxon>Marinobacter</taxon>
    </lineage>
</organism>
<comment type="caution">
    <text evidence="2">The sequence shown here is derived from an EMBL/GenBank/DDBJ whole genome shotgun (WGS) entry which is preliminary data.</text>
</comment>
<feature type="transmembrane region" description="Helical" evidence="1">
    <location>
        <begin position="71"/>
        <end position="88"/>
    </location>
</feature>
<keyword evidence="1" id="KW-0472">Membrane</keyword>
<keyword evidence="1" id="KW-0812">Transmembrane</keyword>
<dbReference type="RefSeq" id="WP_149600885.1">
    <property type="nucleotide sequence ID" value="NZ_VTUU01000007.1"/>
</dbReference>
<feature type="transmembrane region" description="Helical" evidence="1">
    <location>
        <begin position="262"/>
        <end position="283"/>
    </location>
</feature>
<feature type="transmembrane region" description="Helical" evidence="1">
    <location>
        <begin position="47"/>
        <end position="65"/>
    </location>
</feature>
<feature type="transmembrane region" description="Helical" evidence="1">
    <location>
        <begin position="20"/>
        <end position="40"/>
    </location>
</feature>
<keyword evidence="3" id="KW-1185">Reference proteome</keyword>
<feature type="transmembrane region" description="Helical" evidence="1">
    <location>
        <begin position="231"/>
        <end position="250"/>
    </location>
</feature>
<dbReference type="Proteomes" id="UP000323161">
    <property type="component" value="Unassembled WGS sequence"/>
</dbReference>
<name>A0A5B0VDL9_9GAMM</name>
<feature type="transmembrane region" description="Helical" evidence="1">
    <location>
        <begin position="196"/>
        <end position="219"/>
    </location>
</feature>
<dbReference type="AlphaFoldDB" id="A0A5B0VDL9"/>
<evidence type="ECO:0000256" key="1">
    <source>
        <dbReference type="SAM" id="Phobius"/>
    </source>
</evidence>